<reference evidence="1 2" key="1">
    <citation type="submission" date="2016-10" db="EMBL/GenBank/DDBJ databases">
        <title>Genome sequence of the basidiomycete white-rot fungus Trametes pubescens.</title>
        <authorList>
            <person name="Makela M.R."/>
            <person name="Granchi Z."/>
            <person name="Peng M."/>
            <person name="De Vries R.P."/>
            <person name="Grigoriev I."/>
            <person name="Riley R."/>
            <person name="Hilden K."/>
        </authorList>
    </citation>
    <scope>NUCLEOTIDE SEQUENCE [LARGE SCALE GENOMIC DNA]</scope>
    <source>
        <strain evidence="1 2">FBCC735</strain>
    </source>
</reference>
<evidence type="ECO:0000313" key="1">
    <source>
        <dbReference type="EMBL" id="OJT10544.1"/>
    </source>
</evidence>
<comment type="caution">
    <text evidence="1">The sequence shown here is derived from an EMBL/GenBank/DDBJ whole genome shotgun (WGS) entry which is preliminary data.</text>
</comment>
<organism evidence="1 2">
    <name type="scientific">Trametes pubescens</name>
    <name type="common">White-rot fungus</name>
    <dbReference type="NCBI Taxonomy" id="154538"/>
    <lineage>
        <taxon>Eukaryota</taxon>
        <taxon>Fungi</taxon>
        <taxon>Dikarya</taxon>
        <taxon>Basidiomycota</taxon>
        <taxon>Agaricomycotina</taxon>
        <taxon>Agaricomycetes</taxon>
        <taxon>Polyporales</taxon>
        <taxon>Polyporaceae</taxon>
        <taxon>Trametes</taxon>
    </lineage>
</organism>
<dbReference type="EMBL" id="MNAD01000773">
    <property type="protein sequence ID" value="OJT10544.1"/>
    <property type="molecule type" value="Genomic_DNA"/>
</dbReference>
<protein>
    <submittedName>
        <fullName evidence="1">Uncharacterized protein</fullName>
    </submittedName>
</protein>
<gene>
    <name evidence="1" type="ORF">TRAPUB_12982</name>
</gene>
<dbReference type="AlphaFoldDB" id="A0A1M2VSG4"/>
<proteinExistence type="predicted"/>
<dbReference type="Proteomes" id="UP000184267">
    <property type="component" value="Unassembled WGS sequence"/>
</dbReference>
<sequence>MQTDRVVGVEGSGVHPAKRRAPEAWWRYTRHTISSTVPNGSLYTLAGVAFLAWHHARLSPQACNRGYYA</sequence>
<name>A0A1M2VSG4_TRAPU</name>
<accession>A0A1M2VSG4</accession>
<keyword evidence="2" id="KW-1185">Reference proteome</keyword>
<evidence type="ECO:0000313" key="2">
    <source>
        <dbReference type="Proteomes" id="UP000184267"/>
    </source>
</evidence>